<reference evidence="6" key="1">
    <citation type="submission" date="2022-07" db="EMBL/GenBank/DDBJ databases">
        <title>Phylogenomic reconstructions and comparative analyses of Kickxellomycotina fungi.</title>
        <authorList>
            <person name="Reynolds N.K."/>
            <person name="Stajich J.E."/>
            <person name="Barry K."/>
            <person name="Grigoriev I.V."/>
            <person name="Crous P."/>
            <person name="Smith M.E."/>
        </authorList>
    </citation>
    <scope>NUCLEOTIDE SEQUENCE</scope>
    <source>
        <strain evidence="6">NBRC 32514</strain>
    </source>
</reference>
<keyword evidence="2" id="KW-0805">Transcription regulation</keyword>
<feature type="region of interest" description="Disordered" evidence="5">
    <location>
        <begin position="42"/>
        <end position="87"/>
    </location>
</feature>
<comment type="subcellular location">
    <subcellularLocation>
        <location evidence="1">Nucleus</location>
    </subcellularLocation>
</comment>
<protein>
    <submittedName>
        <fullName evidence="6">Transcriptional activator flo8</fullName>
    </submittedName>
</protein>
<keyword evidence="7" id="KW-1185">Reference proteome</keyword>
<evidence type="ECO:0000256" key="2">
    <source>
        <dbReference type="ARBA" id="ARBA00023015"/>
    </source>
</evidence>
<feature type="compositionally biased region" description="Basic and acidic residues" evidence="5">
    <location>
        <begin position="47"/>
        <end position="56"/>
    </location>
</feature>
<dbReference type="SMART" id="SM00667">
    <property type="entry name" value="LisH"/>
    <property type="match status" value="1"/>
</dbReference>
<proteinExistence type="predicted"/>
<dbReference type="Proteomes" id="UP001149813">
    <property type="component" value="Unassembled WGS sequence"/>
</dbReference>
<dbReference type="GO" id="GO:0005634">
    <property type="term" value="C:nucleus"/>
    <property type="evidence" value="ECO:0007669"/>
    <property type="project" value="UniProtKB-SubCell"/>
</dbReference>
<evidence type="ECO:0000256" key="1">
    <source>
        <dbReference type="ARBA" id="ARBA00004123"/>
    </source>
</evidence>
<keyword evidence="4" id="KW-0539">Nucleus</keyword>
<evidence type="ECO:0000256" key="3">
    <source>
        <dbReference type="ARBA" id="ARBA00023163"/>
    </source>
</evidence>
<dbReference type="PROSITE" id="PS50896">
    <property type="entry name" value="LISH"/>
    <property type="match status" value="1"/>
</dbReference>
<organism evidence="6 7">
    <name type="scientific">Coemansia erecta</name>
    <dbReference type="NCBI Taxonomy" id="147472"/>
    <lineage>
        <taxon>Eukaryota</taxon>
        <taxon>Fungi</taxon>
        <taxon>Fungi incertae sedis</taxon>
        <taxon>Zoopagomycota</taxon>
        <taxon>Kickxellomycotina</taxon>
        <taxon>Kickxellomycetes</taxon>
        <taxon>Kickxellales</taxon>
        <taxon>Kickxellaceae</taxon>
        <taxon>Coemansia</taxon>
    </lineage>
</organism>
<dbReference type="EMBL" id="JANBOJ010000086">
    <property type="protein sequence ID" value="KAJ1722989.1"/>
    <property type="molecule type" value="Genomic_DNA"/>
</dbReference>
<dbReference type="PANTHER" id="PTHR45093">
    <property type="entry name" value="TRANSCRIPTION ACTIVATOR MSS11"/>
    <property type="match status" value="1"/>
</dbReference>
<dbReference type="OrthoDB" id="5600002at2759"/>
<evidence type="ECO:0000313" key="7">
    <source>
        <dbReference type="Proteomes" id="UP001149813"/>
    </source>
</evidence>
<evidence type="ECO:0000313" key="6">
    <source>
        <dbReference type="EMBL" id="KAJ1722989.1"/>
    </source>
</evidence>
<dbReference type="AlphaFoldDB" id="A0A9W7Y2W6"/>
<gene>
    <name evidence="6" type="primary">FLO8</name>
    <name evidence="6" type="ORF">LPJ53_002655</name>
</gene>
<comment type="caution">
    <text evidence="6">The sequence shown here is derived from an EMBL/GenBank/DDBJ whole genome shotgun (WGS) entry which is preliminary data.</text>
</comment>
<keyword evidence="3" id="KW-0804">Transcription</keyword>
<accession>A0A9W7Y2W6</accession>
<dbReference type="Pfam" id="PF08513">
    <property type="entry name" value="LisH"/>
    <property type="match status" value="1"/>
</dbReference>
<name>A0A9W7Y2W6_9FUNG</name>
<dbReference type="PANTHER" id="PTHR45093:SF2">
    <property type="entry name" value="LISH DOMAIN-CONTAINING PROTEIN"/>
    <property type="match status" value="1"/>
</dbReference>
<dbReference type="InterPro" id="IPR006594">
    <property type="entry name" value="LisH"/>
</dbReference>
<evidence type="ECO:0000256" key="5">
    <source>
        <dbReference type="SAM" id="MobiDB-lite"/>
    </source>
</evidence>
<evidence type="ECO:0000256" key="4">
    <source>
        <dbReference type="ARBA" id="ARBA00023242"/>
    </source>
</evidence>
<sequence>MVHEALLNAYVFDFLRKKGFHQTAIHFADECKDLPLLDTSVDEQAEDQSKADDASGKGRSPSPTPAKDEDMTIKNSHHQHHRKIPEVSVPINTPQGFLLEWWSIFWDVFAANSERSKAQIPDGVRAYVNHQQGQRHGRRPSVTPVHANGKRAALQQ</sequence>
<feature type="region of interest" description="Disordered" evidence="5">
    <location>
        <begin position="131"/>
        <end position="156"/>
    </location>
</feature>